<dbReference type="SUPFAM" id="SSF52540">
    <property type="entry name" value="P-loop containing nucleoside triphosphate hydrolases"/>
    <property type="match status" value="1"/>
</dbReference>
<feature type="region of interest" description="Disordered" evidence="1">
    <location>
        <begin position="475"/>
        <end position="509"/>
    </location>
</feature>
<feature type="compositionally biased region" description="Acidic residues" evidence="1">
    <location>
        <begin position="479"/>
        <end position="490"/>
    </location>
</feature>
<comment type="caution">
    <text evidence="3">The sequence shown here is derived from an EMBL/GenBank/DDBJ whole genome shotgun (WGS) entry which is preliminary data.</text>
</comment>
<evidence type="ECO:0000313" key="3">
    <source>
        <dbReference type="EMBL" id="GAB05111.1"/>
    </source>
</evidence>
<dbReference type="RefSeq" id="WP_005185519.1">
    <property type="nucleotide sequence ID" value="NZ_BAED01000026.1"/>
</dbReference>
<keyword evidence="4" id="KW-1185">Reference proteome</keyword>
<organism evidence="3 4">
    <name type="scientific">Gordonia amarae NBRC 15530</name>
    <dbReference type="NCBI Taxonomy" id="1075090"/>
    <lineage>
        <taxon>Bacteria</taxon>
        <taxon>Bacillati</taxon>
        <taxon>Actinomycetota</taxon>
        <taxon>Actinomycetes</taxon>
        <taxon>Mycobacteriales</taxon>
        <taxon>Gordoniaceae</taxon>
        <taxon>Gordonia</taxon>
    </lineage>
</organism>
<reference evidence="3 4" key="1">
    <citation type="submission" date="2011-11" db="EMBL/GenBank/DDBJ databases">
        <title>Whole genome shotgun sequence of Gordonia amarae NBRC 15530.</title>
        <authorList>
            <person name="Takarada H."/>
            <person name="Hosoyama A."/>
            <person name="Tsuchikane K."/>
            <person name="Katsumata H."/>
            <person name="Yamazaki S."/>
            <person name="Fujita N."/>
        </authorList>
    </citation>
    <scope>NUCLEOTIDE SEQUENCE [LARGE SCALE GENOMIC DNA]</scope>
    <source>
        <strain evidence="3 4">NBRC 15530</strain>
    </source>
</reference>
<evidence type="ECO:0000256" key="1">
    <source>
        <dbReference type="SAM" id="MobiDB-lite"/>
    </source>
</evidence>
<proteinExistence type="predicted"/>
<dbReference type="STRING" id="1075090.GOAMR_26_00850"/>
<evidence type="ECO:0000256" key="2">
    <source>
        <dbReference type="SAM" id="Phobius"/>
    </source>
</evidence>
<dbReference type="Proteomes" id="UP000006023">
    <property type="component" value="Unassembled WGS sequence"/>
</dbReference>
<keyword evidence="2" id="KW-0472">Membrane</keyword>
<keyword evidence="2" id="KW-1133">Transmembrane helix</keyword>
<dbReference type="CDD" id="cd00882">
    <property type="entry name" value="Ras_like_GTPase"/>
    <property type="match status" value="1"/>
</dbReference>
<feature type="transmembrane region" description="Helical" evidence="2">
    <location>
        <begin position="360"/>
        <end position="381"/>
    </location>
</feature>
<dbReference type="EMBL" id="BAED01000026">
    <property type="protein sequence ID" value="GAB05111.1"/>
    <property type="molecule type" value="Genomic_DNA"/>
</dbReference>
<name>G7GND6_9ACTN</name>
<evidence type="ECO:0000313" key="4">
    <source>
        <dbReference type="Proteomes" id="UP000006023"/>
    </source>
</evidence>
<dbReference type="AlphaFoldDB" id="G7GND6"/>
<dbReference type="eggNOG" id="COG1159">
    <property type="taxonomic scope" value="Bacteria"/>
</dbReference>
<dbReference type="Gene3D" id="3.40.50.300">
    <property type="entry name" value="P-loop containing nucleotide triphosphate hydrolases"/>
    <property type="match status" value="1"/>
</dbReference>
<accession>G7GND6</accession>
<gene>
    <name evidence="3" type="ORF">GOAMR_26_00850</name>
</gene>
<protein>
    <submittedName>
        <fullName evidence="3">Uncharacterized protein</fullName>
    </submittedName>
</protein>
<dbReference type="InterPro" id="IPR027417">
    <property type="entry name" value="P-loop_NTPase"/>
</dbReference>
<keyword evidence="2" id="KW-0812">Transmembrane</keyword>
<sequence length="509" mass="52410">MTADLDVPGLDAATVREIHTLTGVDASALPVPGRSVVVAGSGGAGVSSVLAACAQLAPHLEIAEWRGTRTTESGTAHPGPAVALLVVDPSSGAGEEETQLLAALRREAGVVAVVCNKIDAYWDWPTALRRIRSVLDPAGRLPLFAVAATSGTGIGGLTGWLTAVTSSSGRVRRRVRQAGVALAAADAAGAPPLDDRTGRLGDLTERRRRIVAGRDRGRTERLAAARFECAAARSEVLDELGVTIRTLAAAAEARCDGIGAHEVPVYRAWLDTQLASAVIHIDRAVAARFTEAAAVSLAGLGSAPVVAAGAARVVSTAPVTAAGPRRGAEDAVFGLLGVSTGFGVGRAVASGASAMGAGPAVGWALTPLTVVVGLAIAVWVIGVRRTSAVRAQVRTVTATALAELRITCERHVAARSTSTELEVAGQIARHHDRLVRETTRRVAALDIEIGRCREPAADPARQRAVRALADRLAVLADPDTPDPEIQDPEIPEPGPPVRATLGTDDEEGR</sequence>